<dbReference type="AlphaFoldDB" id="F5Z9P9"/>
<gene>
    <name evidence="2" type="ordered locus">ambt_02500</name>
</gene>
<keyword evidence="1" id="KW-0812">Transmembrane</keyword>
<organism evidence="2 3">
    <name type="scientific">Alteromonas naphthalenivorans</name>
    <dbReference type="NCBI Taxonomy" id="715451"/>
    <lineage>
        <taxon>Bacteria</taxon>
        <taxon>Pseudomonadati</taxon>
        <taxon>Pseudomonadota</taxon>
        <taxon>Gammaproteobacteria</taxon>
        <taxon>Alteromonadales</taxon>
        <taxon>Alteromonadaceae</taxon>
        <taxon>Alteromonas/Salinimonas group</taxon>
        <taxon>Alteromonas</taxon>
    </lineage>
</organism>
<protein>
    <submittedName>
        <fullName evidence="2">Uncharacterized protein</fullName>
    </submittedName>
</protein>
<proteinExistence type="predicted"/>
<name>F5Z9P9_ALTNA</name>
<keyword evidence="1" id="KW-0472">Membrane</keyword>
<evidence type="ECO:0000313" key="3">
    <source>
        <dbReference type="Proteomes" id="UP000000683"/>
    </source>
</evidence>
<sequence>MVFFEKKLNWKYFFILSFSTLVFFASISLGHVYENKNFGKIFYFLAFYPLILVVCLSHFFSFFNSPKSLGLDFLNYFLYIENDKITLGEYTNLFISKNGAFYKFRIDSDYFKMNTSFFYLSEKNLDLKKLLINSPHIHLL</sequence>
<evidence type="ECO:0000256" key="1">
    <source>
        <dbReference type="SAM" id="Phobius"/>
    </source>
</evidence>
<reference evidence="2 3" key="1">
    <citation type="journal article" date="2011" name="J. Bacteriol.">
        <title>Complete genome sequence of the polycyclic aromatic hydrocarbon-degrading bacterium Alteromonas sp. strain SN2.</title>
        <authorList>
            <person name="Jin H.M."/>
            <person name="Jeong H."/>
            <person name="Moon E.J."/>
            <person name="Math R.K."/>
            <person name="Lee K."/>
            <person name="Kim H.J."/>
            <person name="Jeon C.O."/>
            <person name="Oh T.K."/>
            <person name="Kim J.F."/>
        </authorList>
    </citation>
    <scope>NUCLEOTIDE SEQUENCE [LARGE SCALE GENOMIC DNA]</scope>
    <source>
        <strain evidence="3">JCM 17741 / KACC 18427 / KCTC 11700BP / SN2</strain>
    </source>
</reference>
<feature type="transmembrane region" description="Helical" evidence="1">
    <location>
        <begin position="12"/>
        <end position="29"/>
    </location>
</feature>
<accession>F5Z9P9</accession>
<dbReference type="HOGENOM" id="CLU_1830920_0_0_6"/>
<dbReference type="Proteomes" id="UP000000683">
    <property type="component" value="Chromosome"/>
</dbReference>
<evidence type="ECO:0000313" key="2">
    <source>
        <dbReference type="EMBL" id="AEF02054.1"/>
    </source>
</evidence>
<dbReference type="KEGG" id="alt:ambt_02500"/>
<feature type="transmembrane region" description="Helical" evidence="1">
    <location>
        <begin position="41"/>
        <end position="63"/>
    </location>
</feature>
<dbReference type="EMBL" id="CP002339">
    <property type="protein sequence ID" value="AEF02054.1"/>
    <property type="molecule type" value="Genomic_DNA"/>
</dbReference>
<keyword evidence="1" id="KW-1133">Transmembrane helix</keyword>
<keyword evidence="3" id="KW-1185">Reference proteome</keyword>